<dbReference type="GO" id="GO:0006412">
    <property type="term" value="P:translation"/>
    <property type="evidence" value="ECO:0007669"/>
    <property type="project" value="InterPro"/>
</dbReference>
<evidence type="ECO:0000256" key="8">
    <source>
        <dbReference type="SAM" id="MobiDB-lite"/>
    </source>
</evidence>
<dbReference type="CDD" id="cd01448">
    <property type="entry name" value="TST_Repeat_1"/>
    <property type="match status" value="1"/>
</dbReference>
<proteinExistence type="inferred from homology"/>
<dbReference type="PROSITE" id="PS50206">
    <property type="entry name" value="RHODANESE_3"/>
    <property type="match status" value="2"/>
</dbReference>
<dbReference type="OrthoDB" id="270167at2759"/>
<comment type="caution">
    <text evidence="11">The sequence shown here is derived from an EMBL/GenBank/DDBJ whole genome shotgun (WGS) entry which is preliminary data.</text>
</comment>
<evidence type="ECO:0000256" key="3">
    <source>
        <dbReference type="ARBA" id="ARBA00022737"/>
    </source>
</evidence>
<name>A0A0A2W0K6_BEABA</name>
<dbReference type="Pfam" id="PF00333">
    <property type="entry name" value="Ribosomal_S5"/>
    <property type="match status" value="1"/>
</dbReference>
<dbReference type="GO" id="GO:0002143">
    <property type="term" value="P:tRNA wobble position uridine thiolation"/>
    <property type="evidence" value="ECO:0007669"/>
    <property type="project" value="EnsemblFungi"/>
</dbReference>
<evidence type="ECO:0000256" key="5">
    <source>
        <dbReference type="ARBA" id="ARBA00023274"/>
    </source>
</evidence>
<organism evidence="11 12">
    <name type="scientific">Beauveria bassiana D1-5</name>
    <dbReference type="NCBI Taxonomy" id="1245745"/>
    <lineage>
        <taxon>Eukaryota</taxon>
        <taxon>Fungi</taxon>
        <taxon>Dikarya</taxon>
        <taxon>Ascomycota</taxon>
        <taxon>Pezizomycotina</taxon>
        <taxon>Sordariomycetes</taxon>
        <taxon>Hypocreomycetidae</taxon>
        <taxon>Hypocreales</taxon>
        <taxon>Cordycipitaceae</taxon>
        <taxon>Beauveria</taxon>
    </lineage>
</organism>
<dbReference type="SUPFAM" id="SSF54768">
    <property type="entry name" value="dsRNA-binding domain-like"/>
    <property type="match status" value="1"/>
</dbReference>
<dbReference type="Proteomes" id="UP000030106">
    <property type="component" value="Unassembled WGS sequence"/>
</dbReference>
<feature type="domain" description="S5 DRBM" evidence="10">
    <location>
        <begin position="551"/>
        <end position="614"/>
    </location>
</feature>
<dbReference type="NCBIfam" id="TIGR01020">
    <property type="entry name" value="uS5_euk_arch"/>
    <property type="match status" value="1"/>
</dbReference>
<dbReference type="PROSITE" id="PS50881">
    <property type="entry name" value="S5_DSRBD"/>
    <property type="match status" value="1"/>
</dbReference>
<feature type="region of interest" description="Disordered" evidence="8">
    <location>
        <begin position="416"/>
        <end position="472"/>
    </location>
</feature>
<dbReference type="InterPro" id="IPR045078">
    <property type="entry name" value="TST/MPST-like"/>
</dbReference>
<evidence type="ECO:0000256" key="1">
    <source>
        <dbReference type="ARBA" id="ARBA00008945"/>
    </source>
</evidence>
<dbReference type="InterPro" id="IPR005324">
    <property type="entry name" value="Ribosomal_uS5_C"/>
</dbReference>
<evidence type="ECO:0000259" key="9">
    <source>
        <dbReference type="PROSITE" id="PS50206"/>
    </source>
</evidence>
<feature type="region of interest" description="Disordered" evidence="8">
    <location>
        <begin position="295"/>
        <end position="315"/>
    </location>
</feature>
<dbReference type="Gene3D" id="3.30.230.10">
    <property type="match status" value="1"/>
</dbReference>
<dbReference type="PANTHER" id="PTHR11364:SF27">
    <property type="entry name" value="SULFURTRANSFERASE"/>
    <property type="match status" value="1"/>
</dbReference>
<dbReference type="InterPro" id="IPR014721">
    <property type="entry name" value="Ribsml_uS5_D2-typ_fold_subgr"/>
</dbReference>
<dbReference type="FunFam" id="3.40.250.10:FF:000033">
    <property type="entry name" value="Thiosulfate sulfurtransferase TUM1"/>
    <property type="match status" value="1"/>
</dbReference>
<evidence type="ECO:0000313" key="12">
    <source>
        <dbReference type="Proteomes" id="UP000030106"/>
    </source>
</evidence>
<dbReference type="FunFam" id="3.30.160.20:FF:000133">
    <property type="entry name" value="40S ribosomal protein S2"/>
    <property type="match status" value="1"/>
</dbReference>
<dbReference type="GO" id="GO:0005739">
    <property type="term" value="C:mitochondrion"/>
    <property type="evidence" value="ECO:0007669"/>
    <property type="project" value="TreeGrafter"/>
</dbReference>
<feature type="compositionally biased region" description="Basic residues" evidence="8">
    <location>
        <begin position="456"/>
        <end position="465"/>
    </location>
</feature>
<dbReference type="HOGENOM" id="CLU_022940_0_0_1"/>
<dbReference type="GO" id="GO:0045903">
    <property type="term" value="P:positive regulation of translational fidelity"/>
    <property type="evidence" value="ECO:0007669"/>
    <property type="project" value="EnsemblFungi"/>
</dbReference>
<dbReference type="InterPro" id="IPR001763">
    <property type="entry name" value="Rhodanese-like_dom"/>
</dbReference>
<reference evidence="11 12" key="1">
    <citation type="submission" date="2012-10" db="EMBL/GenBank/DDBJ databases">
        <title>Genome sequencing and analysis of entomopathogenic fungi Beauveria bassiana D1-5.</title>
        <authorList>
            <person name="Li Q."/>
            <person name="Wang L."/>
            <person name="Zhang Z."/>
            <person name="Wang Q."/>
            <person name="Ren J."/>
            <person name="Wang M."/>
            <person name="Xu W."/>
            <person name="Wang J."/>
            <person name="Lu Y."/>
            <person name="Du Q."/>
            <person name="Sun Z."/>
        </authorList>
    </citation>
    <scope>NUCLEOTIDE SEQUENCE [LARGE SCALE GENOMIC DNA]</scope>
    <source>
        <strain evidence="11 12">D1-5</strain>
    </source>
</reference>
<dbReference type="InterPro" id="IPR036873">
    <property type="entry name" value="Rhodanese-like_dom_sf"/>
</dbReference>
<dbReference type="GO" id="GO:0004792">
    <property type="term" value="F:thiosulfate-cyanide sulfurtransferase activity"/>
    <property type="evidence" value="ECO:0007669"/>
    <property type="project" value="EnsemblFungi"/>
</dbReference>
<dbReference type="SUPFAM" id="SSF54211">
    <property type="entry name" value="Ribosomal protein S5 domain 2-like"/>
    <property type="match status" value="1"/>
</dbReference>
<dbReference type="GO" id="GO:0022627">
    <property type="term" value="C:cytosolic small ribosomal subunit"/>
    <property type="evidence" value="ECO:0007669"/>
    <property type="project" value="EnsemblFungi"/>
</dbReference>
<dbReference type="SUPFAM" id="SSF52821">
    <property type="entry name" value="Rhodanese/Cell cycle control phosphatase"/>
    <property type="match status" value="2"/>
</dbReference>
<evidence type="ECO:0000256" key="4">
    <source>
        <dbReference type="ARBA" id="ARBA00022980"/>
    </source>
</evidence>
<dbReference type="Pfam" id="PF00581">
    <property type="entry name" value="Rhodanese"/>
    <property type="match status" value="1"/>
</dbReference>
<dbReference type="SMART" id="SM00450">
    <property type="entry name" value="RHOD"/>
    <property type="match status" value="2"/>
</dbReference>
<feature type="domain" description="Rhodanese" evidence="9">
    <location>
        <begin position="284"/>
        <end position="401"/>
    </location>
</feature>
<dbReference type="FunFam" id="3.30.230.10:FF:000004">
    <property type="entry name" value="40S ribosomal protein S2"/>
    <property type="match status" value="1"/>
</dbReference>
<protein>
    <submittedName>
        <fullName evidence="11">40S ribosomal protein S2</fullName>
    </submittedName>
</protein>
<dbReference type="Pfam" id="PF03719">
    <property type="entry name" value="Ribosomal_S5_C"/>
    <property type="match status" value="1"/>
</dbReference>
<keyword evidence="4 6" id="KW-0689">Ribosomal protein</keyword>
<evidence type="ECO:0000259" key="10">
    <source>
        <dbReference type="PROSITE" id="PS50881"/>
    </source>
</evidence>
<keyword evidence="2" id="KW-0808">Transferase</keyword>
<keyword evidence="3" id="KW-0677">Repeat</keyword>
<evidence type="ECO:0000313" key="11">
    <source>
        <dbReference type="EMBL" id="KGQ11975.1"/>
    </source>
</evidence>
<dbReference type="PANTHER" id="PTHR11364">
    <property type="entry name" value="THIOSULFATE SULFERTANSFERASE"/>
    <property type="match status" value="1"/>
</dbReference>
<dbReference type="FunFam" id="3.40.250.10:FF:000001">
    <property type="entry name" value="Sulfurtransferase"/>
    <property type="match status" value="1"/>
</dbReference>
<dbReference type="CDD" id="cd01449">
    <property type="entry name" value="TST_Repeat_2"/>
    <property type="match status" value="1"/>
</dbReference>
<feature type="domain" description="Rhodanese" evidence="9">
    <location>
        <begin position="156"/>
        <end position="246"/>
    </location>
</feature>
<dbReference type="GO" id="GO:0070181">
    <property type="term" value="F:small ribosomal subunit rRNA binding"/>
    <property type="evidence" value="ECO:0007669"/>
    <property type="project" value="EnsemblFungi"/>
</dbReference>
<evidence type="ECO:0000256" key="7">
    <source>
        <dbReference type="RuleBase" id="RU003823"/>
    </source>
</evidence>
<dbReference type="InterPro" id="IPR013810">
    <property type="entry name" value="Ribosomal_uS5_N"/>
</dbReference>
<dbReference type="InterPro" id="IPR005711">
    <property type="entry name" value="Ribosomal_uS5_euk/arc"/>
</dbReference>
<gene>
    <name evidence="11" type="ORF">BBAD15_g2301</name>
</gene>
<dbReference type="GO" id="GO:0000054">
    <property type="term" value="P:ribosomal subunit export from nucleus"/>
    <property type="evidence" value="ECO:0007669"/>
    <property type="project" value="EnsemblFungi"/>
</dbReference>
<dbReference type="eggNOG" id="KOG1529">
    <property type="taxonomic scope" value="Eukaryota"/>
</dbReference>
<dbReference type="InterPro" id="IPR020568">
    <property type="entry name" value="Ribosomal_Su5_D2-typ_SF"/>
</dbReference>
<dbReference type="Gene3D" id="3.40.250.10">
    <property type="entry name" value="Rhodanese-like domain"/>
    <property type="match status" value="2"/>
</dbReference>
<evidence type="ECO:0000256" key="6">
    <source>
        <dbReference type="PROSITE-ProRule" id="PRU00268"/>
    </source>
</evidence>
<dbReference type="Gene3D" id="3.30.160.20">
    <property type="match status" value="1"/>
</dbReference>
<dbReference type="PROSITE" id="PS00585">
    <property type="entry name" value="RIBOSOMAL_S5"/>
    <property type="match status" value="1"/>
</dbReference>
<keyword evidence="5 6" id="KW-0687">Ribonucleoprotein</keyword>
<comment type="similarity">
    <text evidence="1 7">Belongs to the universal ribosomal protein uS5 family.</text>
</comment>
<accession>A0A0A2W0K6</accession>
<dbReference type="GO" id="GO:0032040">
    <property type="term" value="C:small-subunit processome"/>
    <property type="evidence" value="ECO:0007669"/>
    <property type="project" value="EnsemblFungi"/>
</dbReference>
<dbReference type="InterPro" id="IPR018192">
    <property type="entry name" value="Ribosomal_uS5_N_CS"/>
</dbReference>
<dbReference type="AlphaFoldDB" id="A0A0A2W0K6"/>
<sequence length="728" mass="79570">MNLANTADVVLGNIPPPSSDGIPLLDGDLHRSAGAPLNSLQLRRHPDQFAWLTKLSISALAGPAIWTRRQPHSLAMSFVAVGRAVRAGLPRVLAPGMAAGRRGFSSYLVTPKELNEALQKNPPSSINTDARVIPLCASWFLPNDERTGIQVFREQRIPKARFFDLDKVIDKRSPYPHMLPTAKGFAGAMSELGIRKEDVVVVYDSKELGIFSAPRVGWTLKIFGHQNVHILNNFKLWVQEGYPTESGELYSVECCTYPIPELDESKVASFEHVKEVAEDYNKEGSEGVQILDARPNGRFTGQAPEPREGLSSGHMPGSISLPFSDLLDPTTKAYPSPEKLKSILSSKGVDPCKPIISSCGTGVTACVIETALEVANYGNPESRKVYDGSWTVHQGPRRAKRKSLHHDLSAQFVNLRNNTNTHPAPPPPPNDNLISYNMADRGRGGGFGGRGGDRRGRGRGRGRRGGKGEEKEWQPVTKLGRLVKAGKINSMEEIYLHSLPIKEFQIVDHFLKDSLKDEVMKVHTTPVRTATKIQKRLAADDAMPSMAENANGYHHVQIKPVQKQTRAGQRTRFKAVVIIGDSQGHVGLGIKTSKEVATAIRSAIIIAKLSVIPVRRGYWGNNLGQPHSLPCKESGKCGSVTVRLIPAPRGTGLVASPAVKRFLQLAGVEDAYTSSAGSTKTLENTLKACFVAVSNTYGFLTPNLWKETKLLRSPLEEFSDSLKEAKRV</sequence>
<evidence type="ECO:0000256" key="2">
    <source>
        <dbReference type="ARBA" id="ARBA00022679"/>
    </source>
</evidence>
<dbReference type="GO" id="GO:0003735">
    <property type="term" value="F:structural constituent of ribosome"/>
    <property type="evidence" value="ECO:0007669"/>
    <property type="project" value="UniProtKB-UniRule"/>
</dbReference>
<dbReference type="EMBL" id="ANFO01000157">
    <property type="protein sequence ID" value="KGQ11975.1"/>
    <property type="molecule type" value="Genomic_DNA"/>
</dbReference>
<dbReference type="STRING" id="1245745.A0A0A2W0K6"/>